<evidence type="ECO:0000313" key="2">
    <source>
        <dbReference type="EMBL" id="CAF1856846.1"/>
    </source>
</evidence>
<dbReference type="Proteomes" id="UP000028999">
    <property type="component" value="Unassembled WGS sequence"/>
</dbReference>
<dbReference type="Gramene" id="CDY53557">
    <property type="protein sequence ID" value="CDY53557"/>
    <property type="gene ID" value="GSBRNA2T00010923001"/>
</dbReference>
<feature type="region of interest" description="Disordered" evidence="1">
    <location>
        <begin position="40"/>
        <end position="99"/>
    </location>
</feature>
<feature type="compositionally biased region" description="Basic residues" evidence="1">
    <location>
        <begin position="59"/>
        <end position="69"/>
    </location>
</feature>
<feature type="compositionally biased region" description="Polar residues" evidence="1">
    <location>
        <begin position="70"/>
        <end position="79"/>
    </location>
</feature>
<evidence type="ECO:0000256" key="1">
    <source>
        <dbReference type="SAM" id="MobiDB-lite"/>
    </source>
</evidence>
<dbReference type="PaxDb" id="3708-A0A078IU98"/>
<protein>
    <submittedName>
        <fullName evidence="2">(rape) hypothetical protein</fullName>
    </submittedName>
    <submittedName>
        <fullName evidence="3">BnaC04g55690D protein</fullName>
    </submittedName>
</protein>
<sequence>MALGCIDTPNGVTDEKQADPIPYENHYTQHQAQTLITKADNLNHVQSVEPIDNGPTSTNKKRATPKKTYRQASPMLTRTSARKKRPTESETEGITTPQP</sequence>
<reference evidence="3" key="2">
    <citation type="submission" date="2014-06" db="EMBL/GenBank/DDBJ databases">
        <authorList>
            <person name="Genoscope - CEA"/>
        </authorList>
    </citation>
    <scope>NUCLEOTIDE SEQUENCE</scope>
</reference>
<evidence type="ECO:0000313" key="4">
    <source>
        <dbReference type="Proteomes" id="UP000028999"/>
    </source>
</evidence>
<dbReference type="EMBL" id="LK033214">
    <property type="protein sequence ID" value="CDY53557.1"/>
    <property type="molecule type" value="Genomic_DNA"/>
</dbReference>
<name>A0A078IU98_BRANA</name>
<organism evidence="3 4">
    <name type="scientific">Brassica napus</name>
    <name type="common">Rape</name>
    <dbReference type="NCBI Taxonomy" id="3708"/>
    <lineage>
        <taxon>Eukaryota</taxon>
        <taxon>Viridiplantae</taxon>
        <taxon>Streptophyta</taxon>
        <taxon>Embryophyta</taxon>
        <taxon>Tracheophyta</taxon>
        <taxon>Spermatophyta</taxon>
        <taxon>Magnoliopsida</taxon>
        <taxon>eudicotyledons</taxon>
        <taxon>Gunneridae</taxon>
        <taxon>Pentapetalae</taxon>
        <taxon>rosids</taxon>
        <taxon>malvids</taxon>
        <taxon>Brassicales</taxon>
        <taxon>Brassicaceae</taxon>
        <taxon>Brassiceae</taxon>
        <taxon>Brassica</taxon>
    </lineage>
</organism>
<accession>A0A078IU98</accession>
<proteinExistence type="predicted"/>
<dbReference type="AlphaFoldDB" id="A0A078IU98"/>
<reference evidence="3 4" key="1">
    <citation type="journal article" date="2014" name="Science">
        <title>Plant genetics. Early allopolyploid evolution in the post-Neolithic Brassica napus oilseed genome.</title>
        <authorList>
            <person name="Chalhoub B."/>
            <person name="Denoeud F."/>
            <person name="Liu S."/>
            <person name="Parkin I.A."/>
            <person name="Tang H."/>
            <person name="Wang X."/>
            <person name="Chiquet J."/>
            <person name="Belcram H."/>
            <person name="Tong C."/>
            <person name="Samans B."/>
            <person name="Correa M."/>
            <person name="Da Silva C."/>
            <person name="Just J."/>
            <person name="Falentin C."/>
            <person name="Koh C.S."/>
            <person name="Le Clainche I."/>
            <person name="Bernard M."/>
            <person name="Bento P."/>
            <person name="Noel B."/>
            <person name="Labadie K."/>
            <person name="Alberti A."/>
            <person name="Charles M."/>
            <person name="Arnaud D."/>
            <person name="Guo H."/>
            <person name="Daviaud C."/>
            <person name="Alamery S."/>
            <person name="Jabbari K."/>
            <person name="Zhao M."/>
            <person name="Edger P.P."/>
            <person name="Chelaifa H."/>
            <person name="Tack D."/>
            <person name="Lassalle G."/>
            <person name="Mestiri I."/>
            <person name="Schnel N."/>
            <person name="Le Paslier M.C."/>
            <person name="Fan G."/>
            <person name="Renault V."/>
            <person name="Bayer P.E."/>
            <person name="Golicz A.A."/>
            <person name="Manoli S."/>
            <person name="Lee T.H."/>
            <person name="Thi V.H."/>
            <person name="Chalabi S."/>
            <person name="Hu Q."/>
            <person name="Fan C."/>
            <person name="Tollenaere R."/>
            <person name="Lu Y."/>
            <person name="Battail C."/>
            <person name="Shen J."/>
            <person name="Sidebottom C.H."/>
            <person name="Wang X."/>
            <person name="Canaguier A."/>
            <person name="Chauveau A."/>
            <person name="Berard A."/>
            <person name="Deniot G."/>
            <person name="Guan M."/>
            <person name="Liu Z."/>
            <person name="Sun F."/>
            <person name="Lim Y.P."/>
            <person name="Lyons E."/>
            <person name="Town C.D."/>
            <person name="Bancroft I."/>
            <person name="Wang X."/>
            <person name="Meng J."/>
            <person name="Ma J."/>
            <person name="Pires J.C."/>
            <person name="King G.J."/>
            <person name="Brunel D."/>
            <person name="Delourme R."/>
            <person name="Renard M."/>
            <person name="Aury J.M."/>
            <person name="Adams K.L."/>
            <person name="Batley J."/>
            <person name="Snowdon R.J."/>
            <person name="Tost J."/>
            <person name="Edwards D."/>
            <person name="Zhou Y."/>
            <person name="Hua W."/>
            <person name="Sharpe A.G."/>
            <person name="Paterson A.H."/>
            <person name="Guan C."/>
            <person name="Wincker P."/>
        </authorList>
    </citation>
    <scope>NUCLEOTIDE SEQUENCE [LARGE SCALE GENOMIC DNA]</scope>
    <source>
        <strain evidence="4">cv. Darmor-bzh</strain>
    </source>
</reference>
<gene>
    <name evidence="3" type="primary">BnaC04g55690D</name>
    <name evidence="2" type="ORF">DARMORV10_C04P42290.1</name>
    <name evidence="3" type="ORF">GSBRNA2T00010923001</name>
</gene>
<evidence type="ECO:0000313" key="3">
    <source>
        <dbReference type="EMBL" id="CDY53557.1"/>
    </source>
</evidence>
<dbReference type="Proteomes" id="UP001295469">
    <property type="component" value="Chromosome C04"/>
</dbReference>
<reference evidence="2" key="3">
    <citation type="submission" date="2021-01" db="EMBL/GenBank/DDBJ databases">
        <authorList>
            <consortium name="Genoscope - CEA"/>
            <person name="William W."/>
        </authorList>
    </citation>
    <scope>NUCLEOTIDE SEQUENCE</scope>
</reference>
<dbReference type="EMBL" id="HG994368">
    <property type="protein sequence ID" value="CAF1856846.1"/>
    <property type="molecule type" value="Genomic_DNA"/>
</dbReference>
<keyword evidence="4" id="KW-1185">Reference proteome</keyword>